<accession>A0A1L9RMU3</accession>
<name>A0A1L9RMU3_ASPWE</name>
<dbReference type="Gene3D" id="3.40.50.720">
    <property type="entry name" value="NAD(P)-binding Rossmann-like Domain"/>
    <property type="match status" value="1"/>
</dbReference>
<evidence type="ECO:0000256" key="1">
    <source>
        <dbReference type="ARBA" id="ARBA00022857"/>
    </source>
</evidence>
<dbReference type="STRING" id="1073089.A0A1L9RMU3"/>
<keyword evidence="1" id="KW-0521">NADP</keyword>
<feature type="domain" description="NmrA-like" evidence="3">
    <location>
        <begin position="6"/>
        <end position="228"/>
    </location>
</feature>
<dbReference type="PANTHER" id="PTHR47706:SF1">
    <property type="entry name" value="CIPA-LIKE, PUTATIVE (AFU_ORTHOLOGUE AFUA_1G12460)-RELATED"/>
    <property type="match status" value="1"/>
</dbReference>
<dbReference type="InterPro" id="IPR008030">
    <property type="entry name" value="NmrA-like"/>
</dbReference>
<gene>
    <name evidence="4" type="ORF">ASPWEDRAFT_134962</name>
</gene>
<dbReference type="OrthoDB" id="9974981at2759"/>
<evidence type="ECO:0000256" key="2">
    <source>
        <dbReference type="ARBA" id="ARBA00023002"/>
    </source>
</evidence>
<reference evidence="5" key="1">
    <citation type="journal article" date="2017" name="Genome Biol.">
        <title>Comparative genomics reveals high biological diversity and specific adaptations in the industrially and medically important fungal genus Aspergillus.</title>
        <authorList>
            <person name="de Vries R.P."/>
            <person name="Riley R."/>
            <person name="Wiebenga A."/>
            <person name="Aguilar-Osorio G."/>
            <person name="Amillis S."/>
            <person name="Uchima C.A."/>
            <person name="Anderluh G."/>
            <person name="Asadollahi M."/>
            <person name="Askin M."/>
            <person name="Barry K."/>
            <person name="Battaglia E."/>
            <person name="Bayram O."/>
            <person name="Benocci T."/>
            <person name="Braus-Stromeyer S.A."/>
            <person name="Caldana C."/>
            <person name="Canovas D."/>
            <person name="Cerqueira G.C."/>
            <person name="Chen F."/>
            <person name="Chen W."/>
            <person name="Choi C."/>
            <person name="Clum A."/>
            <person name="Dos Santos R.A."/>
            <person name="Damasio A.R."/>
            <person name="Diallinas G."/>
            <person name="Emri T."/>
            <person name="Fekete E."/>
            <person name="Flipphi M."/>
            <person name="Freyberg S."/>
            <person name="Gallo A."/>
            <person name="Gournas C."/>
            <person name="Habgood R."/>
            <person name="Hainaut M."/>
            <person name="Harispe M.L."/>
            <person name="Henrissat B."/>
            <person name="Hilden K.S."/>
            <person name="Hope R."/>
            <person name="Hossain A."/>
            <person name="Karabika E."/>
            <person name="Karaffa L."/>
            <person name="Karanyi Z."/>
            <person name="Krasevec N."/>
            <person name="Kuo A."/>
            <person name="Kusch H."/>
            <person name="LaButti K."/>
            <person name="Lagendijk E.L."/>
            <person name="Lapidus A."/>
            <person name="Levasseur A."/>
            <person name="Lindquist E."/>
            <person name="Lipzen A."/>
            <person name="Logrieco A.F."/>
            <person name="MacCabe A."/>
            <person name="Maekelae M.R."/>
            <person name="Malavazi I."/>
            <person name="Melin P."/>
            <person name="Meyer V."/>
            <person name="Mielnichuk N."/>
            <person name="Miskei M."/>
            <person name="Molnar A.P."/>
            <person name="Mule G."/>
            <person name="Ngan C.Y."/>
            <person name="Orejas M."/>
            <person name="Orosz E."/>
            <person name="Ouedraogo J.P."/>
            <person name="Overkamp K.M."/>
            <person name="Park H.-S."/>
            <person name="Perrone G."/>
            <person name="Piumi F."/>
            <person name="Punt P.J."/>
            <person name="Ram A.F."/>
            <person name="Ramon A."/>
            <person name="Rauscher S."/>
            <person name="Record E."/>
            <person name="Riano-Pachon D.M."/>
            <person name="Robert V."/>
            <person name="Roehrig J."/>
            <person name="Ruller R."/>
            <person name="Salamov A."/>
            <person name="Salih N.S."/>
            <person name="Samson R.A."/>
            <person name="Sandor E."/>
            <person name="Sanguinetti M."/>
            <person name="Schuetze T."/>
            <person name="Sepcic K."/>
            <person name="Shelest E."/>
            <person name="Sherlock G."/>
            <person name="Sophianopoulou V."/>
            <person name="Squina F.M."/>
            <person name="Sun H."/>
            <person name="Susca A."/>
            <person name="Todd R.B."/>
            <person name="Tsang A."/>
            <person name="Unkles S.E."/>
            <person name="van de Wiele N."/>
            <person name="van Rossen-Uffink D."/>
            <person name="Oliveira J.V."/>
            <person name="Vesth T.C."/>
            <person name="Visser J."/>
            <person name="Yu J.-H."/>
            <person name="Zhou M."/>
            <person name="Andersen M.R."/>
            <person name="Archer D.B."/>
            <person name="Baker S.E."/>
            <person name="Benoit I."/>
            <person name="Brakhage A.A."/>
            <person name="Braus G.H."/>
            <person name="Fischer R."/>
            <person name="Frisvad J.C."/>
            <person name="Goldman G.H."/>
            <person name="Houbraken J."/>
            <person name="Oakley B."/>
            <person name="Pocsi I."/>
            <person name="Scazzocchio C."/>
            <person name="Seiboth B."/>
            <person name="vanKuyk P.A."/>
            <person name="Wortman J."/>
            <person name="Dyer P.S."/>
            <person name="Grigoriev I.V."/>
        </authorList>
    </citation>
    <scope>NUCLEOTIDE SEQUENCE [LARGE SCALE GENOMIC DNA]</scope>
    <source>
        <strain evidence="5">DTO 134E9</strain>
    </source>
</reference>
<evidence type="ECO:0000259" key="3">
    <source>
        <dbReference type="Pfam" id="PF05368"/>
    </source>
</evidence>
<dbReference type="InterPro" id="IPR051609">
    <property type="entry name" value="NmrA/Isoflavone_reductase-like"/>
</dbReference>
<sequence>MSASAHNIAIIGASGLLGSRIAQALLSSGHRVTAIQRKESSKNLPAGVDSVKANLNDESELRAAFEGQDVVLSAVGFPIFETEKVWIDAALAVSVKRIIPSEFTTNLESPLASRLPVAAEKVKVRQYLTTKIASTTSTTTWTSLNNGAFFDLTLRFGALGPNPMTGKAVFHNGGDNEIGPSTLSDIATAIVRIVDKDNFEATANQAVYIHSAAVTERKLTAIVSRITGFDFGTVEDGSIPDLKVANLLEETDAKLKNGDKSAMLNYYYAMMYEEGYGGKDFRQLSWNDRLGIRVMNDQQLEEAIRSFI</sequence>
<organism evidence="4 5">
    <name type="scientific">Aspergillus wentii DTO 134E9</name>
    <dbReference type="NCBI Taxonomy" id="1073089"/>
    <lineage>
        <taxon>Eukaryota</taxon>
        <taxon>Fungi</taxon>
        <taxon>Dikarya</taxon>
        <taxon>Ascomycota</taxon>
        <taxon>Pezizomycotina</taxon>
        <taxon>Eurotiomycetes</taxon>
        <taxon>Eurotiomycetidae</taxon>
        <taxon>Eurotiales</taxon>
        <taxon>Aspergillaceae</taxon>
        <taxon>Aspergillus</taxon>
        <taxon>Aspergillus subgen. Cremei</taxon>
    </lineage>
</organism>
<dbReference type="InterPro" id="IPR036291">
    <property type="entry name" value="NAD(P)-bd_dom_sf"/>
</dbReference>
<proteinExistence type="predicted"/>
<dbReference type="GeneID" id="63745180"/>
<protein>
    <recommendedName>
        <fullName evidence="3">NmrA-like domain-containing protein</fullName>
    </recommendedName>
</protein>
<dbReference type="RefSeq" id="XP_040689900.1">
    <property type="nucleotide sequence ID" value="XM_040829332.1"/>
</dbReference>
<dbReference type="Pfam" id="PF05368">
    <property type="entry name" value="NmrA"/>
    <property type="match status" value="1"/>
</dbReference>
<dbReference type="Proteomes" id="UP000184383">
    <property type="component" value="Unassembled WGS sequence"/>
</dbReference>
<dbReference type="SUPFAM" id="SSF51735">
    <property type="entry name" value="NAD(P)-binding Rossmann-fold domains"/>
    <property type="match status" value="1"/>
</dbReference>
<dbReference type="AlphaFoldDB" id="A0A1L9RMU3"/>
<dbReference type="Gene3D" id="3.90.25.10">
    <property type="entry name" value="UDP-galactose 4-epimerase, domain 1"/>
    <property type="match status" value="1"/>
</dbReference>
<evidence type="ECO:0000313" key="5">
    <source>
        <dbReference type="Proteomes" id="UP000184383"/>
    </source>
</evidence>
<dbReference type="VEuPathDB" id="FungiDB:ASPWEDRAFT_134962"/>
<keyword evidence="2" id="KW-0560">Oxidoreductase</keyword>
<dbReference type="GO" id="GO:0016491">
    <property type="term" value="F:oxidoreductase activity"/>
    <property type="evidence" value="ECO:0007669"/>
    <property type="project" value="UniProtKB-KW"/>
</dbReference>
<dbReference type="EMBL" id="KV878212">
    <property type="protein sequence ID" value="OJJ36224.1"/>
    <property type="molecule type" value="Genomic_DNA"/>
</dbReference>
<keyword evidence="5" id="KW-1185">Reference proteome</keyword>
<evidence type="ECO:0000313" key="4">
    <source>
        <dbReference type="EMBL" id="OJJ36224.1"/>
    </source>
</evidence>
<dbReference type="PANTHER" id="PTHR47706">
    <property type="entry name" value="NMRA-LIKE FAMILY PROTEIN"/>
    <property type="match status" value="1"/>
</dbReference>